<feature type="transmembrane region" description="Helical" evidence="6">
    <location>
        <begin position="103"/>
        <end position="125"/>
    </location>
</feature>
<evidence type="ECO:0000256" key="3">
    <source>
        <dbReference type="ARBA" id="ARBA00022692"/>
    </source>
</evidence>
<dbReference type="EMBL" id="JAAEEH010000006">
    <property type="protein sequence ID" value="NDL66815.1"/>
    <property type="molecule type" value="Genomic_DNA"/>
</dbReference>
<reference evidence="7 8" key="1">
    <citation type="submission" date="2020-01" db="EMBL/GenBank/DDBJ databases">
        <title>Anaeroalcalibacter tamaniensis gen. nov., sp. nov., moderately halophilic strictly anaerobic fermenter bacterium from mud volcano of Taman peninsula.</title>
        <authorList>
            <person name="Frolova A."/>
            <person name="Merkel A.Y."/>
            <person name="Slobodkin A.I."/>
        </authorList>
    </citation>
    <scope>NUCLEOTIDE SEQUENCE [LARGE SCALE GENOMIC DNA]</scope>
    <source>
        <strain evidence="7 8">F-3ap</strain>
    </source>
</reference>
<dbReference type="CDD" id="cd06579">
    <property type="entry name" value="TM_PBP1_transp_AraH_like"/>
    <property type="match status" value="1"/>
</dbReference>
<organism evidence="7 8">
    <name type="scientific">Anaerotalea alkaliphila</name>
    <dbReference type="NCBI Taxonomy" id="2662126"/>
    <lineage>
        <taxon>Bacteria</taxon>
        <taxon>Bacillati</taxon>
        <taxon>Bacillota</taxon>
        <taxon>Clostridia</taxon>
        <taxon>Eubacteriales</taxon>
        <taxon>Anaerotalea</taxon>
    </lineage>
</organism>
<keyword evidence="5 6" id="KW-0472">Membrane</keyword>
<name>A0A7X5HUA7_9FIRM</name>
<feature type="transmembrane region" description="Helical" evidence="6">
    <location>
        <begin position="70"/>
        <end position="91"/>
    </location>
</feature>
<feature type="transmembrane region" description="Helical" evidence="6">
    <location>
        <begin position="43"/>
        <end position="63"/>
    </location>
</feature>
<evidence type="ECO:0000256" key="2">
    <source>
        <dbReference type="ARBA" id="ARBA00022475"/>
    </source>
</evidence>
<dbReference type="AlphaFoldDB" id="A0A7X5HUA7"/>
<keyword evidence="4 6" id="KW-1133">Transmembrane helix</keyword>
<dbReference type="GO" id="GO:0022857">
    <property type="term" value="F:transmembrane transporter activity"/>
    <property type="evidence" value="ECO:0007669"/>
    <property type="project" value="InterPro"/>
</dbReference>
<evidence type="ECO:0000313" key="8">
    <source>
        <dbReference type="Proteomes" id="UP000461585"/>
    </source>
</evidence>
<dbReference type="Pfam" id="PF02653">
    <property type="entry name" value="BPD_transp_2"/>
    <property type="match status" value="1"/>
</dbReference>
<protein>
    <submittedName>
        <fullName evidence="7">ABC transporter permease</fullName>
    </submittedName>
</protein>
<comment type="caution">
    <text evidence="7">The sequence shown here is derived from an EMBL/GenBank/DDBJ whole genome shotgun (WGS) entry which is preliminary data.</text>
</comment>
<dbReference type="RefSeq" id="WP_162369543.1">
    <property type="nucleotide sequence ID" value="NZ_JAAEEH010000006.1"/>
</dbReference>
<dbReference type="GO" id="GO:0005886">
    <property type="term" value="C:plasma membrane"/>
    <property type="evidence" value="ECO:0007669"/>
    <property type="project" value="UniProtKB-SubCell"/>
</dbReference>
<evidence type="ECO:0000256" key="4">
    <source>
        <dbReference type="ARBA" id="ARBA00022989"/>
    </source>
</evidence>
<evidence type="ECO:0000256" key="5">
    <source>
        <dbReference type="ARBA" id="ARBA00023136"/>
    </source>
</evidence>
<dbReference type="Proteomes" id="UP000461585">
    <property type="component" value="Unassembled WGS sequence"/>
</dbReference>
<evidence type="ECO:0000256" key="6">
    <source>
        <dbReference type="SAM" id="Phobius"/>
    </source>
</evidence>
<feature type="transmembrane region" description="Helical" evidence="6">
    <location>
        <begin position="170"/>
        <end position="191"/>
    </location>
</feature>
<keyword evidence="2" id="KW-1003">Cell membrane</keyword>
<accession>A0A7X5HUA7</accession>
<comment type="subcellular location">
    <subcellularLocation>
        <location evidence="1">Cell membrane</location>
        <topology evidence="1">Multi-pass membrane protein</topology>
    </subcellularLocation>
</comment>
<feature type="transmembrane region" description="Helical" evidence="6">
    <location>
        <begin position="271"/>
        <end position="289"/>
    </location>
</feature>
<keyword evidence="3 6" id="KW-0812">Transmembrane</keyword>
<feature type="transmembrane region" description="Helical" evidence="6">
    <location>
        <begin position="132"/>
        <end position="150"/>
    </location>
</feature>
<dbReference type="PANTHER" id="PTHR32196">
    <property type="entry name" value="ABC TRANSPORTER PERMEASE PROTEIN YPHD-RELATED-RELATED"/>
    <property type="match status" value="1"/>
</dbReference>
<keyword evidence="8" id="KW-1185">Reference proteome</keyword>
<proteinExistence type="predicted"/>
<dbReference type="InterPro" id="IPR001851">
    <property type="entry name" value="ABC_transp_permease"/>
</dbReference>
<evidence type="ECO:0000313" key="7">
    <source>
        <dbReference type="EMBL" id="NDL66815.1"/>
    </source>
</evidence>
<gene>
    <name evidence="7" type="ORF">GXN74_03525</name>
</gene>
<sequence length="326" mass="33475">MANSKQIKQTISKYGIVFALIGMIIIISIIRPQFLSYGNILNVMTQSSIYGIMALGVTLIIIAKGIDLSLGSMVAFSGLVLASLSQVGGAAGKMYPNLPELPLVLAILATLAVGAFMGSISGFFVAKTHIPAFIATLGMTTIVRGAALIYSGGKPITNLKPSLLALGGNIGIIPVPVIIYAVMILLTWVLLNYTRFGSDAFAIGGNIHAAEVSGVNIAKAQILVFAFGGVMCAVAATVFAGRVQSVHPGAAVGYELTAIAATTIGGTSQSGGIGTVWGAVVGALVLGVLRNGMTLMGIDAYWQQIAEGAIIIGAVVIDMRKHAGKK</sequence>
<feature type="transmembrane region" description="Helical" evidence="6">
    <location>
        <begin position="222"/>
        <end position="240"/>
    </location>
</feature>
<feature type="transmembrane region" description="Helical" evidence="6">
    <location>
        <begin position="12"/>
        <end position="31"/>
    </location>
</feature>
<evidence type="ECO:0000256" key="1">
    <source>
        <dbReference type="ARBA" id="ARBA00004651"/>
    </source>
</evidence>